<dbReference type="EMBL" id="JASBNA010000125">
    <property type="protein sequence ID" value="KAK7676267.1"/>
    <property type="molecule type" value="Genomic_DNA"/>
</dbReference>
<organism evidence="1 2">
    <name type="scientific">Cerrena zonata</name>
    <dbReference type="NCBI Taxonomy" id="2478898"/>
    <lineage>
        <taxon>Eukaryota</taxon>
        <taxon>Fungi</taxon>
        <taxon>Dikarya</taxon>
        <taxon>Basidiomycota</taxon>
        <taxon>Agaricomycotina</taxon>
        <taxon>Agaricomycetes</taxon>
        <taxon>Polyporales</taxon>
        <taxon>Cerrenaceae</taxon>
        <taxon>Cerrena</taxon>
    </lineage>
</organism>
<accession>A0AAW0F9U8</accession>
<dbReference type="Proteomes" id="UP001385951">
    <property type="component" value="Unassembled WGS sequence"/>
</dbReference>
<sequence>MMTTNIQPSLHIPNLMSVVVKRVGSGEAQRSGSPRRLQLGSMSTRPHIAPWRPLFQKSQQCNAWILAYLHSLAESIPRIVVLDTSALSHGIPDSPDYDSILFELHDGQQLAVPMTTSITASERPVLRLQHPHLASFVNHSQTDDDAVRPDSEEVNERVYPPISSDVLEIAMCISEEIARLSNAPSPIPTNMPILFADLDDSAVRRLNSWLITRYNWKDGISTLTSPHVSPETLACDITSVPSTIRVKEPVPPPQRRRRPRRNLSVTVPKPEIVSLVPTASSVTSAQKFPAPAYQTPSVPMSKNGDDIVLNLGMASYESWTGKKSGIIVGLMTLGALFGSPISNSFGQMRHQRTPFDRSTHAFLDIRSPPVEHTSILSPWLDVLHFHGHEPVQSPWIADQAQSDFPLSP</sequence>
<name>A0AAW0F9U8_9APHY</name>
<evidence type="ECO:0000313" key="1">
    <source>
        <dbReference type="EMBL" id="KAK7676267.1"/>
    </source>
</evidence>
<dbReference type="AlphaFoldDB" id="A0AAW0F9U8"/>
<evidence type="ECO:0000313" key="2">
    <source>
        <dbReference type="Proteomes" id="UP001385951"/>
    </source>
</evidence>
<proteinExistence type="predicted"/>
<comment type="caution">
    <text evidence="1">The sequence shown here is derived from an EMBL/GenBank/DDBJ whole genome shotgun (WGS) entry which is preliminary data.</text>
</comment>
<reference evidence="1 2" key="1">
    <citation type="submission" date="2022-09" db="EMBL/GenBank/DDBJ databases">
        <authorList>
            <person name="Palmer J.M."/>
        </authorList>
    </citation>
    <scope>NUCLEOTIDE SEQUENCE [LARGE SCALE GENOMIC DNA]</scope>
    <source>
        <strain evidence="1 2">DSM 7382</strain>
    </source>
</reference>
<gene>
    <name evidence="1" type="ORF">QCA50_020768</name>
</gene>
<protein>
    <submittedName>
        <fullName evidence="1">Uncharacterized protein</fullName>
    </submittedName>
</protein>
<keyword evidence="2" id="KW-1185">Reference proteome</keyword>